<organism evidence="2 3">
    <name type="scientific">Vibrio anguillarum</name>
    <name type="common">Listonella anguillarum</name>
    <dbReference type="NCBI Taxonomy" id="55601"/>
    <lineage>
        <taxon>Bacteria</taxon>
        <taxon>Pseudomonadati</taxon>
        <taxon>Pseudomonadota</taxon>
        <taxon>Gammaproteobacteria</taxon>
        <taxon>Vibrionales</taxon>
        <taxon>Vibrionaceae</taxon>
        <taxon>Vibrio</taxon>
    </lineage>
</organism>
<evidence type="ECO:0000313" key="2">
    <source>
        <dbReference type="EMBL" id="MBF4436738.1"/>
    </source>
</evidence>
<protein>
    <submittedName>
        <fullName evidence="2">Diguanylate cyclase</fullName>
    </submittedName>
</protein>
<dbReference type="GO" id="GO:0005524">
    <property type="term" value="F:ATP binding"/>
    <property type="evidence" value="ECO:0007669"/>
    <property type="project" value="InterPro"/>
</dbReference>
<sequence length="78" mass="8637">MRSMLRDWQRDCSMRALTKYQGEQSHFFCQATPGAGKTILAAEIAKRLLAGNLIDLVLCFSPTLSVADNIKGTFSKTL</sequence>
<feature type="domain" description="Helicase/UvrB N-terminal" evidence="1">
    <location>
        <begin position="4"/>
        <end position="77"/>
    </location>
</feature>
<dbReference type="Pfam" id="PF04851">
    <property type="entry name" value="ResIII"/>
    <property type="match status" value="1"/>
</dbReference>
<dbReference type="SUPFAM" id="SSF52540">
    <property type="entry name" value="P-loop containing nucleoside triphosphate hydrolases"/>
    <property type="match status" value="1"/>
</dbReference>
<dbReference type="Gene3D" id="3.40.50.300">
    <property type="entry name" value="P-loop containing nucleotide triphosphate hydrolases"/>
    <property type="match status" value="1"/>
</dbReference>
<reference evidence="2" key="1">
    <citation type="journal article" date="2021" name="PeerJ">
        <title>Analysis of 44 Vibrio anguillarum genomes reveals high genetic diversity.</title>
        <authorList>
            <person name="Hansen M.J."/>
            <person name="Dalsgaard I."/>
        </authorList>
    </citation>
    <scope>NUCLEOTIDE SEQUENCE</scope>
    <source>
        <strain evidence="2">850617-1/1</strain>
    </source>
</reference>
<dbReference type="GO" id="GO:0003677">
    <property type="term" value="F:DNA binding"/>
    <property type="evidence" value="ECO:0007669"/>
    <property type="project" value="InterPro"/>
</dbReference>
<dbReference type="AlphaFoldDB" id="A0AAW4BP25"/>
<dbReference type="InterPro" id="IPR006935">
    <property type="entry name" value="Helicase/UvrB_N"/>
</dbReference>
<feature type="non-terminal residue" evidence="2">
    <location>
        <position position="78"/>
    </location>
</feature>
<evidence type="ECO:0000259" key="1">
    <source>
        <dbReference type="Pfam" id="PF04851"/>
    </source>
</evidence>
<comment type="caution">
    <text evidence="2">The sequence shown here is derived from an EMBL/GenBank/DDBJ whole genome shotgun (WGS) entry which is preliminary data.</text>
</comment>
<accession>A0AAW4BP25</accession>
<dbReference type="Proteomes" id="UP000786185">
    <property type="component" value="Unassembled WGS sequence"/>
</dbReference>
<proteinExistence type="predicted"/>
<dbReference type="InterPro" id="IPR027417">
    <property type="entry name" value="P-loop_NTPase"/>
</dbReference>
<gene>
    <name evidence="2" type="ORF">ERJ77_20010</name>
</gene>
<name>A0AAW4BP25_VIBAN</name>
<dbReference type="EMBL" id="SCLC01000328">
    <property type="protein sequence ID" value="MBF4436738.1"/>
    <property type="molecule type" value="Genomic_DNA"/>
</dbReference>
<evidence type="ECO:0000313" key="3">
    <source>
        <dbReference type="Proteomes" id="UP000786185"/>
    </source>
</evidence>
<dbReference type="GO" id="GO:0016787">
    <property type="term" value="F:hydrolase activity"/>
    <property type="evidence" value="ECO:0007669"/>
    <property type="project" value="InterPro"/>
</dbReference>